<evidence type="ECO:0000256" key="1">
    <source>
        <dbReference type="ARBA" id="ARBA00010169"/>
    </source>
</evidence>
<accession>A0A0B2RQA5</accession>
<proteinExistence type="inferred from homology"/>
<sequence>MEGSNTIVPSIVVYVIVPNKEAGKKLTGSIVKEKLAACVNRVPGIGSVYQ</sequence>
<dbReference type="Proteomes" id="UP000053555">
    <property type="component" value="Unassembled WGS sequence"/>
</dbReference>
<dbReference type="InterPro" id="IPR015867">
    <property type="entry name" value="N-reg_PII/ATP_PRibTrfase_C"/>
</dbReference>
<dbReference type="PANTHER" id="PTHR23419:SF8">
    <property type="entry name" value="FI09726P"/>
    <property type="match status" value="1"/>
</dbReference>
<dbReference type="Gene3D" id="3.30.70.120">
    <property type="match status" value="1"/>
</dbReference>
<name>A0A0B2RQA5_GLYSO</name>
<dbReference type="InterPro" id="IPR011322">
    <property type="entry name" value="N-reg_PII-like_a/b"/>
</dbReference>
<dbReference type="SUPFAM" id="SSF54913">
    <property type="entry name" value="GlnB-like"/>
    <property type="match status" value="1"/>
</dbReference>
<dbReference type="GO" id="GO:0010038">
    <property type="term" value="P:response to metal ion"/>
    <property type="evidence" value="ECO:0007669"/>
    <property type="project" value="InterPro"/>
</dbReference>
<protein>
    <submittedName>
        <fullName evidence="2">Protein CutA 1, chloroplastic</fullName>
    </submittedName>
</protein>
<comment type="similarity">
    <text evidence="1">Belongs to the CutA family.</text>
</comment>
<dbReference type="InterPro" id="IPR004323">
    <property type="entry name" value="Ion_tolerance_CutA"/>
</dbReference>
<dbReference type="PANTHER" id="PTHR23419">
    <property type="entry name" value="DIVALENT CATION TOLERANCE CUTA-RELATED"/>
    <property type="match status" value="1"/>
</dbReference>
<reference evidence="2" key="1">
    <citation type="submission" date="2014-07" db="EMBL/GenBank/DDBJ databases">
        <title>Identification of a novel salt tolerance gene in wild soybean by whole-genome sequencing.</title>
        <authorList>
            <person name="Lam H.-M."/>
            <person name="Qi X."/>
            <person name="Li M.-W."/>
            <person name="Liu X."/>
            <person name="Xie M."/>
            <person name="Ni M."/>
            <person name="Xu X."/>
        </authorList>
    </citation>
    <scope>NUCLEOTIDE SEQUENCE [LARGE SCALE GENOMIC DNA]</scope>
    <source>
        <tissue evidence="2">Root</tissue>
    </source>
</reference>
<dbReference type="AlphaFoldDB" id="A0A0B2RQA5"/>
<evidence type="ECO:0000313" key="2">
    <source>
        <dbReference type="EMBL" id="KHN34007.1"/>
    </source>
</evidence>
<dbReference type="EMBL" id="KN649286">
    <property type="protein sequence ID" value="KHN34007.1"/>
    <property type="molecule type" value="Genomic_DNA"/>
</dbReference>
<organism evidence="2">
    <name type="scientific">Glycine soja</name>
    <name type="common">Wild soybean</name>
    <dbReference type="NCBI Taxonomy" id="3848"/>
    <lineage>
        <taxon>Eukaryota</taxon>
        <taxon>Viridiplantae</taxon>
        <taxon>Streptophyta</taxon>
        <taxon>Embryophyta</taxon>
        <taxon>Tracheophyta</taxon>
        <taxon>Spermatophyta</taxon>
        <taxon>Magnoliopsida</taxon>
        <taxon>eudicotyledons</taxon>
        <taxon>Gunneridae</taxon>
        <taxon>Pentapetalae</taxon>
        <taxon>rosids</taxon>
        <taxon>fabids</taxon>
        <taxon>Fabales</taxon>
        <taxon>Fabaceae</taxon>
        <taxon>Papilionoideae</taxon>
        <taxon>50 kb inversion clade</taxon>
        <taxon>NPAAA clade</taxon>
        <taxon>indigoferoid/millettioid clade</taxon>
        <taxon>Phaseoleae</taxon>
        <taxon>Glycine</taxon>
        <taxon>Glycine subgen. Soja</taxon>
    </lineage>
</organism>
<dbReference type="Pfam" id="PF03091">
    <property type="entry name" value="CutA1"/>
    <property type="match status" value="1"/>
</dbReference>
<dbReference type="GO" id="GO:0005507">
    <property type="term" value="F:copper ion binding"/>
    <property type="evidence" value="ECO:0007669"/>
    <property type="project" value="TreeGrafter"/>
</dbReference>
<gene>
    <name evidence="2" type="ORF">glysoja_033454</name>
</gene>